<gene>
    <name evidence="2" type="ORF">BJ085DRAFT_29486</name>
</gene>
<keyword evidence="3" id="KW-1185">Reference proteome</keyword>
<proteinExistence type="predicted"/>
<protein>
    <submittedName>
        <fullName evidence="2">Uncharacterized protein</fullName>
    </submittedName>
</protein>
<reference evidence="3" key="1">
    <citation type="journal article" date="2018" name="Nat. Microbiol.">
        <title>Leveraging single-cell genomics to expand the fungal tree of life.</title>
        <authorList>
            <person name="Ahrendt S.R."/>
            <person name="Quandt C.A."/>
            <person name="Ciobanu D."/>
            <person name="Clum A."/>
            <person name="Salamov A."/>
            <person name="Andreopoulos B."/>
            <person name="Cheng J.F."/>
            <person name="Woyke T."/>
            <person name="Pelin A."/>
            <person name="Henrissat B."/>
            <person name="Reynolds N.K."/>
            <person name="Benny G.L."/>
            <person name="Smith M.E."/>
            <person name="James T.Y."/>
            <person name="Grigoriev I.V."/>
        </authorList>
    </citation>
    <scope>NUCLEOTIDE SEQUENCE [LARGE SCALE GENOMIC DNA]</scope>
    <source>
        <strain evidence="3">RSA 468</strain>
    </source>
</reference>
<dbReference type="EMBL" id="ML002379">
    <property type="protein sequence ID" value="RKP38339.1"/>
    <property type="molecule type" value="Genomic_DNA"/>
</dbReference>
<dbReference type="AlphaFoldDB" id="A0A4V1J5A1"/>
<feature type="region of interest" description="Disordered" evidence="1">
    <location>
        <begin position="133"/>
        <end position="170"/>
    </location>
</feature>
<dbReference type="Proteomes" id="UP000268162">
    <property type="component" value="Unassembled WGS sequence"/>
</dbReference>
<organism evidence="2 3">
    <name type="scientific">Dimargaris cristalligena</name>
    <dbReference type="NCBI Taxonomy" id="215637"/>
    <lineage>
        <taxon>Eukaryota</taxon>
        <taxon>Fungi</taxon>
        <taxon>Fungi incertae sedis</taxon>
        <taxon>Zoopagomycota</taxon>
        <taxon>Kickxellomycotina</taxon>
        <taxon>Dimargaritomycetes</taxon>
        <taxon>Dimargaritales</taxon>
        <taxon>Dimargaritaceae</taxon>
        <taxon>Dimargaris</taxon>
    </lineage>
</organism>
<evidence type="ECO:0000256" key="1">
    <source>
        <dbReference type="SAM" id="MobiDB-lite"/>
    </source>
</evidence>
<feature type="region of interest" description="Disordered" evidence="1">
    <location>
        <begin position="86"/>
        <end position="109"/>
    </location>
</feature>
<name>A0A4V1J5A1_9FUNG</name>
<evidence type="ECO:0000313" key="3">
    <source>
        <dbReference type="Proteomes" id="UP000268162"/>
    </source>
</evidence>
<sequence>MTTPPNDRQLETGIRLIREAFARQASMTRPSKGFNPRHTIDPRYIEIGMVLLMLDKRTRDQQIDKLTESLTRYQDLKSVIMHTMDQAEEPGSRSPGGEPAGSTNFMDEPSVSYIDPYAVQPSPVYDPVHLETKRPDPNAAKTSRVRFVPTPGGTTRPETMFSKPPNIPLDRYPLSPSPRPTMASRESVDGAAFFQKARSQLTYNDFMVLIQTVKGGNETSGK</sequence>
<accession>A0A4V1J5A1</accession>
<evidence type="ECO:0000313" key="2">
    <source>
        <dbReference type="EMBL" id="RKP38339.1"/>
    </source>
</evidence>